<dbReference type="Gene3D" id="3.30.559.10">
    <property type="entry name" value="Chloramphenicol acetyltransferase-like domain"/>
    <property type="match status" value="2"/>
</dbReference>
<organism evidence="2 3">
    <name type="scientific">Kalanchoe fedtschenkoi</name>
    <name type="common">Lavender scallops</name>
    <name type="synonym">South American air plant</name>
    <dbReference type="NCBI Taxonomy" id="63787"/>
    <lineage>
        <taxon>Eukaryota</taxon>
        <taxon>Viridiplantae</taxon>
        <taxon>Streptophyta</taxon>
        <taxon>Embryophyta</taxon>
        <taxon>Tracheophyta</taxon>
        <taxon>Spermatophyta</taxon>
        <taxon>Magnoliopsida</taxon>
        <taxon>eudicotyledons</taxon>
        <taxon>Gunneridae</taxon>
        <taxon>Pentapetalae</taxon>
        <taxon>Saxifragales</taxon>
        <taxon>Crassulaceae</taxon>
        <taxon>Kalanchoe</taxon>
    </lineage>
</organism>
<protein>
    <submittedName>
        <fullName evidence="2">Uncharacterized protein</fullName>
    </submittedName>
</protein>
<dbReference type="OMA" id="AIDWGEI"/>
<evidence type="ECO:0000313" key="2">
    <source>
        <dbReference type="EnsemblPlants" id="Kaladp0100s0044.1.v1.1"/>
    </source>
</evidence>
<dbReference type="EnsemblPlants" id="Kaladp0100s0044.1.v1.1">
    <property type="protein sequence ID" value="Kaladp0100s0044.1.v1.1"/>
    <property type="gene ID" value="Kaladp0100s0044.v1.1"/>
</dbReference>
<proteinExistence type="inferred from homology"/>
<dbReference type="Proteomes" id="UP000594263">
    <property type="component" value="Unplaced"/>
</dbReference>
<accession>A0A7N0V5L4</accession>
<evidence type="ECO:0000313" key="3">
    <source>
        <dbReference type="Proteomes" id="UP000594263"/>
    </source>
</evidence>
<dbReference type="PANTHER" id="PTHR31642:SF189">
    <property type="entry name" value="ACYLTRANSFERASE GLAUCE"/>
    <property type="match status" value="1"/>
</dbReference>
<comment type="similarity">
    <text evidence="1">Belongs to the plant acyltransferase family.</text>
</comment>
<keyword evidence="3" id="KW-1185">Reference proteome</keyword>
<name>A0A7N0V5L4_KALFE</name>
<reference evidence="2" key="1">
    <citation type="submission" date="2021-01" db="UniProtKB">
        <authorList>
            <consortium name="EnsemblPlants"/>
        </authorList>
    </citation>
    <scope>IDENTIFICATION</scope>
</reference>
<dbReference type="PANTHER" id="PTHR31642">
    <property type="entry name" value="TRICHOTHECENE 3-O-ACETYLTRANSFERASE"/>
    <property type="match status" value="1"/>
</dbReference>
<dbReference type="Gramene" id="Kaladp0100s0044.1.v1.1">
    <property type="protein sequence ID" value="Kaladp0100s0044.1.v1.1"/>
    <property type="gene ID" value="Kaladp0100s0044.v1.1"/>
</dbReference>
<dbReference type="AlphaFoldDB" id="A0A7N0V5L4"/>
<sequence length="454" mass="50639">MSHAVSVAASIVDLKVSIQESDTIHPSSSNKTDQKSMFLSHLDQSDDLNLQTLHFFTSNPDFSPESVVERLRGAVRESLDPFFFVAGRKKRNADSHKLVIDCSDSVGVGFVVAKSECTLEEIGDLAYPHPAFEQLVSLDLKRGDDKLLLNFQVTIFKCGGFSMGITNDHITFDGVSFKIYLHSLAAFAANRPMIITPYTDRHLLAAQSPSSPHIAFQQSKLPRSLLNPLDVSEQSHPLIVSVFKLDASDIAKLKRKAVKSDDQPDENTKGDASKHMISGFNVTAALIWKNRVSTICYAVDVRSRLQPRLPESYIGNAVVLAYATPSTYTELKSCSFRKVVEMVAEGAMEITHDSVRCVLDGMDPRDNEEYFYGECLVSSWCKLGIERVEYPWGKPKYYCPVVYRKKNSVVMFPSMQNEDGSLSNNGTGINVLVTHSSSEEMNIFERHFSELLEE</sequence>
<evidence type="ECO:0000256" key="1">
    <source>
        <dbReference type="ARBA" id="ARBA00009861"/>
    </source>
</evidence>
<dbReference type="GO" id="GO:0016747">
    <property type="term" value="F:acyltransferase activity, transferring groups other than amino-acyl groups"/>
    <property type="evidence" value="ECO:0007669"/>
    <property type="project" value="TreeGrafter"/>
</dbReference>
<dbReference type="Pfam" id="PF02458">
    <property type="entry name" value="Transferase"/>
    <property type="match status" value="1"/>
</dbReference>
<dbReference type="InterPro" id="IPR023213">
    <property type="entry name" value="CAT-like_dom_sf"/>
</dbReference>
<dbReference type="InterPro" id="IPR050317">
    <property type="entry name" value="Plant_Fungal_Acyltransferase"/>
</dbReference>